<reference evidence="3" key="2">
    <citation type="submission" date="2022-03" db="EMBL/GenBank/DDBJ databases">
        <title>Draft title - Genomic analysis of global carrot germplasm unveils the trajectory of domestication and the origin of high carotenoid orange carrot.</title>
        <authorList>
            <person name="Iorizzo M."/>
            <person name="Ellison S."/>
            <person name="Senalik D."/>
            <person name="Macko-Podgorni A."/>
            <person name="Grzebelus D."/>
            <person name="Bostan H."/>
            <person name="Rolling W."/>
            <person name="Curaba J."/>
            <person name="Simon P."/>
        </authorList>
    </citation>
    <scope>NUCLEOTIDE SEQUENCE</scope>
    <source>
        <tissue evidence="3">Leaf</tissue>
    </source>
</reference>
<dbReference type="Proteomes" id="UP000077755">
    <property type="component" value="Chromosome 4"/>
</dbReference>
<dbReference type="AlphaFoldDB" id="A0AAF0WTC1"/>
<evidence type="ECO:0000256" key="1">
    <source>
        <dbReference type="SAM" id="MobiDB-lite"/>
    </source>
</evidence>
<keyword evidence="4" id="KW-1185">Reference proteome</keyword>
<name>A0AAF0WTC1_DAUCS</name>
<gene>
    <name evidence="3" type="ORF">DCAR_0415002</name>
</gene>
<keyword evidence="2" id="KW-1133">Transmembrane helix</keyword>
<keyword evidence="2" id="KW-0472">Membrane</keyword>
<evidence type="ECO:0000256" key="2">
    <source>
        <dbReference type="SAM" id="Phobius"/>
    </source>
</evidence>
<evidence type="ECO:0000313" key="4">
    <source>
        <dbReference type="Proteomes" id="UP000077755"/>
    </source>
</evidence>
<sequence length="99" mass="10611">MNSELILVFPSPEVKKHGVEILLGPQRLAPVFSTNSNYPEGNSVAKKPDGGKPTEENSGQGPPFLTILAGFLVLFLITKVFGSIITWLVGLIVNAPKPK</sequence>
<keyword evidence="2" id="KW-0812">Transmembrane</keyword>
<dbReference type="EMBL" id="CP093346">
    <property type="protein sequence ID" value="WOG95675.1"/>
    <property type="molecule type" value="Genomic_DNA"/>
</dbReference>
<accession>A0AAF0WTC1</accession>
<feature type="transmembrane region" description="Helical" evidence="2">
    <location>
        <begin position="64"/>
        <end position="93"/>
    </location>
</feature>
<reference evidence="3" key="1">
    <citation type="journal article" date="2016" name="Nat. Genet.">
        <title>A high-quality carrot genome assembly provides new insights into carotenoid accumulation and asterid genome evolution.</title>
        <authorList>
            <person name="Iorizzo M."/>
            <person name="Ellison S."/>
            <person name="Senalik D."/>
            <person name="Zeng P."/>
            <person name="Satapoomin P."/>
            <person name="Huang J."/>
            <person name="Bowman M."/>
            <person name="Iovene M."/>
            <person name="Sanseverino W."/>
            <person name="Cavagnaro P."/>
            <person name="Yildiz M."/>
            <person name="Macko-Podgorni A."/>
            <person name="Moranska E."/>
            <person name="Grzebelus E."/>
            <person name="Grzebelus D."/>
            <person name="Ashrafi H."/>
            <person name="Zheng Z."/>
            <person name="Cheng S."/>
            <person name="Spooner D."/>
            <person name="Van Deynze A."/>
            <person name="Simon P."/>
        </authorList>
    </citation>
    <scope>NUCLEOTIDE SEQUENCE</scope>
    <source>
        <tissue evidence="3">Leaf</tissue>
    </source>
</reference>
<evidence type="ECO:0000313" key="3">
    <source>
        <dbReference type="EMBL" id="WOG95675.1"/>
    </source>
</evidence>
<protein>
    <submittedName>
        <fullName evidence="3">Uncharacterized protein</fullName>
    </submittedName>
</protein>
<feature type="region of interest" description="Disordered" evidence="1">
    <location>
        <begin position="33"/>
        <end position="59"/>
    </location>
</feature>
<feature type="compositionally biased region" description="Basic and acidic residues" evidence="1">
    <location>
        <begin position="46"/>
        <end position="55"/>
    </location>
</feature>
<organism evidence="3 4">
    <name type="scientific">Daucus carota subsp. sativus</name>
    <name type="common">Carrot</name>
    <dbReference type="NCBI Taxonomy" id="79200"/>
    <lineage>
        <taxon>Eukaryota</taxon>
        <taxon>Viridiplantae</taxon>
        <taxon>Streptophyta</taxon>
        <taxon>Embryophyta</taxon>
        <taxon>Tracheophyta</taxon>
        <taxon>Spermatophyta</taxon>
        <taxon>Magnoliopsida</taxon>
        <taxon>eudicotyledons</taxon>
        <taxon>Gunneridae</taxon>
        <taxon>Pentapetalae</taxon>
        <taxon>asterids</taxon>
        <taxon>campanulids</taxon>
        <taxon>Apiales</taxon>
        <taxon>Apiaceae</taxon>
        <taxon>Apioideae</taxon>
        <taxon>Scandiceae</taxon>
        <taxon>Daucinae</taxon>
        <taxon>Daucus</taxon>
        <taxon>Daucus sect. Daucus</taxon>
    </lineage>
</organism>
<proteinExistence type="predicted"/>